<dbReference type="EMBL" id="AMQN01002619">
    <property type="status" value="NOT_ANNOTATED_CDS"/>
    <property type="molecule type" value="Genomic_DNA"/>
</dbReference>
<dbReference type="EMBL" id="KB309694">
    <property type="protein sequence ID" value="ELT93593.1"/>
    <property type="molecule type" value="Genomic_DNA"/>
</dbReference>
<evidence type="ECO:0000313" key="6">
    <source>
        <dbReference type="Proteomes" id="UP000014760"/>
    </source>
</evidence>
<dbReference type="SUPFAM" id="SSF52980">
    <property type="entry name" value="Restriction endonuclease-like"/>
    <property type="match status" value="1"/>
</dbReference>
<dbReference type="PROSITE" id="PS50966">
    <property type="entry name" value="ZF_SWIM"/>
    <property type="match status" value="1"/>
</dbReference>
<dbReference type="PANTHER" id="PTHR47526">
    <property type="entry name" value="ATP-DEPENDENT DNA HELICASE"/>
    <property type="match status" value="1"/>
</dbReference>
<dbReference type="InterPro" id="IPR007527">
    <property type="entry name" value="Znf_SWIM"/>
</dbReference>
<dbReference type="GO" id="GO:0008270">
    <property type="term" value="F:zinc ion binding"/>
    <property type="evidence" value="ECO:0007669"/>
    <property type="project" value="UniProtKB-KW"/>
</dbReference>
<reference evidence="4 6" key="2">
    <citation type="journal article" date="2013" name="Nature">
        <title>Insights into bilaterian evolution from three spiralian genomes.</title>
        <authorList>
            <person name="Simakov O."/>
            <person name="Marletaz F."/>
            <person name="Cho S.J."/>
            <person name="Edsinger-Gonzales E."/>
            <person name="Havlak P."/>
            <person name="Hellsten U."/>
            <person name="Kuo D.H."/>
            <person name="Larsson T."/>
            <person name="Lv J."/>
            <person name="Arendt D."/>
            <person name="Savage R."/>
            <person name="Osoegawa K."/>
            <person name="de Jong P."/>
            <person name="Grimwood J."/>
            <person name="Chapman J.A."/>
            <person name="Shapiro H."/>
            <person name="Aerts A."/>
            <person name="Otillar R.P."/>
            <person name="Terry A.Y."/>
            <person name="Boore J.L."/>
            <person name="Grigoriev I.V."/>
            <person name="Lindberg D.R."/>
            <person name="Seaver E.C."/>
            <person name="Weisblat D.A."/>
            <person name="Putnam N.H."/>
            <person name="Rokhsar D.S."/>
        </authorList>
    </citation>
    <scope>NUCLEOTIDE SEQUENCE</scope>
    <source>
        <strain evidence="4 6">I ESC-2004</strain>
    </source>
</reference>
<organism evidence="4">
    <name type="scientific">Capitella teleta</name>
    <name type="common">Polychaete worm</name>
    <dbReference type="NCBI Taxonomy" id="283909"/>
    <lineage>
        <taxon>Eukaryota</taxon>
        <taxon>Metazoa</taxon>
        <taxon>Spiralia</taxon>
        <taxon>Lophotrochozoa</taxon>
        <taxon>Annelida</taxon>
        <taxon>Polychaeta</taxon>
        <taxon>Sedentaria</taxon>
        <taxon>Scolecida</taxon>
        <taxon>Capitellidae</taxon>
        <taxon>Capitella</taxon>
    </lineage>
</organism>
<feature type="compositionally biased region" description="Acidic residues" evidence="2">
    <location>
        <begin position="268"/>
        <end position="279"/>
    </location>
</feature>
<evidence type="ECO:0000313" key="4">
    <source>
        <dbReference type="EMBL" id="ELT93593.1"/>
    </source>
</evidence>
<gene>
    <name evidence="4" type="ORF">CAPTEDRAFT_211284</name>
</gene>
<dbReference type="Pfam" id="PF09588">
    <property type="entry name" value="YqaJ"/>
    <property type="match status" value="1"/>
</dbReference>
<protein>
    <recommendedName>
        <fullName evidence="3">SWIM-type domain-containing protein</fullName>
    </recommendedName>
</protein>
<dbReference type="Gene3D" id="3.90.320.10">
    <property type="match status" value="1"/>
</dbReference>
<dbReference type="InterPro" id="IPR011335">
    <property type="entry name" value="Restrct_endonuc-II-like"/>
</dbReference>
<feature type="region of interest" description="Disordered" evidence="2">
    <location>
        <begin position="268"/>
        <end position="292"/>
    </location>
</feature>
<dbReference type="Proteomes" id="UP000014760">
    <property type="component" value="Unassembled WGS sequence"/>
</dbReference>
<dbReference type="STRING" id="283909.R7TIC2"/>
<dbReference type="PANTHER" id="PTHR47526:SF3">
    <property type="entry name" value="PHD-TYPE DOMAIN-CONTAINING PROTEIN"/>
    <property type="match status" value="1"/>
</dbReference>
<evidence type="ECO:0000313" key="5">
    <source>
        <dbReference type="EnsemblMetazoa" id="CapteP211284"/>
    </source>
</evidence>
<dbReference type="AlphaFoldDB" id="R7TIC2"/>
<evidence type="ECO:0000256" key="2">
    <source>
        <dbReference type="SAM" id="MobiDB-lite"/>
    </source>
</evidence>
<proteinExistence type="predicted"/>
<reference evidence="6" key="1">
    <citation type="submission" date="2012-12" db="EMBL/GenBank/DDBJ databases">
        <authorList>
            <person name="Hellsten U."/>
            <person name="Grimwood J."/>
            <person name="Chapman J.A."/>
            <person name="Shapiro H."/>
            <person name="Aerts A."/>
            <person name="Otillar R.P."/>
            <person name="Terry A.Y."/>
            <person name="Boore J.L."/>
            <person name="Simakov O."/>
            <person name="Marletaz F."/>
            <person name="Cho S.-J."/>
            <person name="Edsinger-Gonzales E."/>
            <person name="Havlak P."/>
            <person name="Kuo D.-H."/>
            <person name="Larsson T."/>
            <person name="Lv J."/>
            <person name="Arendt D."/>
            <person name="Savage R."/>
            <person name="Osoegawa K."/>
            <person name="de Jong P."/>
            <person name="Lindberg D.R."/>
            <person name="Seaver E.C."/>
            <person name="Weisblat D.A."/>
            <person name="Putnam N.H."/>
            <person name="Grigoriev I.V."/>
            <person name="Rokhsar D.S."/>
        </authorList>
    </citation>
    <scope>NUCLEOTIDE SEQUENCE</scope>
    <source>
        <strain evidence="6">I ESC-2004</strain>
    </source>
</reference>
<keyword evidence="1" id="KW-0863">Zinc-finger</keyword>
<keyword evidence="1" id="KW-0479">Metal-binding</keyword>
<sequence>MVMSTIARECMASARRSSFVSQYVGTLPDKDRLLYLEKLVLTSGEEIPDPYSISEADWIVDIREWPIISWPDIHGYLIDTPSLYTKEKLRAYKSLDAVNYVLCGHVQEIKYHGISPESDFCLLRSLVLPSQRQGSSSTLYDAWVCISKSQGFILTANCTCIAGLASCCSHAAAILFKLEMAARTGLITEEVACTSVQCSWKELSRKKVVPKKLKHINFSRPKKSHIRTPMKRQKAREHVGNISSTDIAALQTAAPTAAFFSSISIDQDSDTDTASEGESDVPSPLSTLYDPSAKDLSPEDLSARCAVKWGREKEKTARLQYEQQMQVLHQDFHLRQTGLLVKEDEPFLAASPDGVFECECCGQGTLEIKCPYKYRFYNL</sequence>
<keyword evidence="6" id="KW-1185">Reference proteome</keyword>
<dbReference type="EnsemblMetazoa" id="CapteT211284">
    <property type="protein sequence ID" value="CapteP211284"/>
    <property type="gene ID" value="CapteG211284"/>
</dbReference>
<dbReference type="GO" id="GO:0006281">
    <property type="term" value="P:DNA repair"/>
    <property type="evidence" value="ECO:0007669"/>
    <property type="project" value="UniProtKB-ARBA"/>
</dbReference>
<evidence type="ECO:0000259" key="3">
    <source>
        <dbReference type="PROSITE" id="PS50966"/>
    </source>
</evidence>
<feature type="domain" description="SWIM-type" evidence="3">
    <location>
        <begin position="140"/>
        <end position="179"/>
    </location>
</feature>
<accession>R7TIC2</accession>
<dbReference type="InterPro" id="IPR011604">
    <property type="entry name" value="PDDEXK-like_dom_sf"/>
</dbReference>
<dbReference type="OMA" id="ITASHMH"/>
<keyword evidence="1" id="KW-0862">Zinc</keyword>
<name>R7TIC2_CAPTE</name>
<evidence type="ECO:0000256" key="1">
    <source>
        <dbReference type="PROSITE-ProRule" id="PRU00325"/>
    </source>
</evidence>
<reference evidence="5" key="3">
    <citation type="submission" date="2015-06" db="UniProtKB">
        <authorList>
            <consortium name="EnsemblMetazoa"/>
        </authorList>
    </citation>
    <scope>IDENTIFICATION</scope>
</reference>
<dbReference type="OrthoDB" id="6132274at2759"/>
<dbReference type="InterPro" id="IPR019080">
    <property type="entry name" value="YqaJ_viral_recombinase"/>
</dbReference>
<dbReference type="CDD" id="cd22343">
    <property type="entry name" value="PDDEXK_lambda_exonuclease-like"/>
    <property type="match status" value="1"/>
</dbReference>
<dbReference type="HOGENOM" id="CLU_033580_0_0_1"/>